<feature type="transmembrane region" description="Helical" evidence="1">
    <location>
        <begin position="12"/>
        <end position="33"/>
    </location>
</feature>
<comment type="caution">
    <text evidence="2">The sequence shown here is derived from an EMBL/GenBank/DDBJ whole genome shotgun (WGS) entry which is preliminary data.</text>
</comment>
<name>A0AAN6U430_9PEZI</name>
<accession>A0AAN6U430</accession>
<proteinExistence type="predicted"/>
<reference evidence="2" key="2">
    <citation type="submission" date="2023-05" db="EMBL/GenBank/DDBJ databases">
        <authorList>
            <consortium name="Lawrence Berkeley National Laboratory"/>
            <person name="Steindorff A."/>
            <person name="Hensen N."/>
            <person name="Bonometti L."/>
            <person name="Westerberg I."/>
            <person name="Brannstrom I.O."/>
            <person name="Guillou S."/>
            <person name="Cros-Aarteil S."/>
            <person name="Calhoun S."/>
            <person name="Haridas S."/>
            <person name="Kuo A."/>
            <person name="Mondo S."/>
            <person name="Pangilinan J."/>
            <person name="Riley R."/>
            <person name="Labutti K."/>
            <person name="Andreopoulos B."/>
            <person name="Lipzen A."/>
            <person name="Chen C."/>
            <person name="Yanf M."/>
            <person name="Daum C."/>
            <person name="Ng V."/>
            <person name="Clum A."/>
            <person name="Ohm R."/>
            <person name="Martin F."/>
            <person name="Silar P."/>
            <person name="Natvig D."/>
            <person name="Lalanne C."/>
            <person name="Gautier V."/>
            <person name="Ament-Velasquez S.L."/>
            <person name="Kruys A."/>
            <person name="Hutchinson M.I."/>
            <person name="Powell A.J."/>
            <person name="Barry K."/>
            <person name="Miller A.N."/>
            <person name="Grigoriev I.V."/>
            <person name="Debuchy R."/>
            <person name="Gladieux P."/>
            <person name="Thoren M.H."/>
            <person name="Johannesson H."/>
        </authorList>
    </citation>
    <scope>NUCLEOTIDE SEQUENCE</scope>
    <source>
        <strain evidence="2">CBS 731.68</strain>
    </source>
</reference>
<keyword evidence="1" id="KW-0472">Membrane</keyword>
<dbReference type="EMBL" id="MU853225">
    <property type="protein sequence ID" value="KAK4126075.1"/>
    <property type="molecule type" value="Genomic_DNA"/>
</dbReference>
<gene>
    <name evidence="2" type="ORF">N657DRAFT_642842</name>
</gene>
<evidence type="ECO:0000256" key="1">
    <source>
        <dbReference type="SAM" id="Phobius"/>
    </source>
</evidence>
<keyword evidence="1" id="KW-1133">Transmembrane helix</keyword>
<dbReference type="RefSeq" id="XP_062649846.1">
    <property type="nucleotide sequence ID" value="XM_062792422.1"/>
</dbReference>
<sequence length="81" mass="8802">MTLLPFSSHSSGQFRLSPLALFLLVLASTYMYLAKSPDDRGTGSPKVSFETLAAYARTPSVFAYRPNHSSVPGEPSEQSPH</sequence>
<dbReference type="GeneID" id="87829191"/>
<keyword evidence="1" id="KW-0812">Transmembrane</keyword>
<dbReference type="AlphaFoldDB" id="A0AAN6U430"/>
<reference evidence="2" key="1">
    <citation type="journal article" date="2023" name="Mol. Phylogenet. Evol.">
        <title>Genome-scale phylogeny and comparative genomics of the fungal order Sordariales.</title>
        <authorList>
            <person name="Hensen N."/>
            <person name="Bonometti L."/>
            <person name="Westerberg I."/>
            <person name="Brannstrom I.O."/>
            <person name="Guillou S."/>
            <person name="Cros-Aarteil S."/>
            <person name="Calhoun S."/>
            <person name="Haridas S."/>
            <person name="Kuo A."/>
            <person name="Mondo S."/>
            <person name="Pangilinan J."/>
            <person name="Riley R."/>
            <person name="LaButti K."/>
            <person name="Andreopoulos B."/>
            <person name="Lipzen A."/>
            <person name="Chen C."/>
            <person name="Yan M."/>
            <person name="Daum C."/>
            <person name="Ng V."/>
            <person name="Clum A."/>
            <person name="Steindorff A."/>
            <person name="Ohm R.A."/>
            <person name="Martin F."/>
            <person name="Silar P."/>
            <person name="Natvig D.O."/>
            <person name="Lalanne C."/>
            <person name="Gautier V."/>
            <person name="Ament-Velasquez S.L."/>
            <person name="Kruys A."/>
            <person name="Hutchinson M.I."/>
            <person name="Powell A.J."/>
            <person name="Barry K."/>
            <person name="Miller A.N."/>
            <person name="Grigoriev I.V."/>
            <person name="Debuchy R."/>
            <person name="Gladieux P."/>
            <person name="Hiltunen Thoren M."/>
            <person name="Johannesson H."/>
        </authorList>
    </citation>
    <scope>NUCLEOTIDE SEQUENCE</scope>
    <source>
        <strain evidence="2">CBS 731.68</strain>
    </source>
</reference>
<dbReference type="Proteomes" id="UP001302602">
    <property type="component" value="Unassembled WGS sequence"/>
</dbReference>
<organism evidence="2 3">
    <name type="scientific">Parathielavia appendiculata</name>
    <dbReference type="NCBI Taxonomy" id="2587402"/>
    <lineage>
        <taxon>Eukaryota</taxon>
        <taxon>Fungi</taxon>
        <taxon>Dikarya</taxon>
        <taxon>Ascomycota</taxon>
        <taxon>Pezizomycotina</taxon>
        <taxon>Sordariomycetes</taxon>
        <taxon>Sordariomycetidae</taxon>
        <taxon>Sordariales</taxon>
        <taxon>Chaetomiaceae</taxon>
        <taxon>Parathielavia</taxon>
    </lineage>
</organism>
<keyword evidence="3" id="KW-1185">Reference proteome</keyword>
<evidence type="ECO:0000313" key="2">
    <source>
        <dbReference type="EMBL" id="KAK4126075.1"/>
    </source>
</evidence>
<evidence type="ECO:0000313" key="3">
    <source>
        <dbReference type="Proteomes" id="UP001302602"/>
    </source>
</evidence>
<protein>
    <submittedName>
        <fullName evidence="2">Uncharacterized protein</fullName>
    </submittedName>
</protein>